<dbReference type="Proteomes" id="UP000767334">
    <property type="component" value="Unassembled WGS sequence"/>
</dbReference>
<keyword evidence="1" id="KW-0678">Repressor</keyword>
<name>A0ABS2FHB1_9CLOT</name>
<dbReference type="PANTHER" id="PTHR30204:SF69">
    <property type="entry name" value="MERR-FAMILY TRANSCRIPTIONAL REGULATOR"/>
    <property type="match status" value="1"/>
</dbReference>
<gene>
    <name evidence="6" type="ORF">H6A19_10300</name>
</gene>
<keyword evidence="7" id="KW-1185">Reference proteome</keyword>
<evidence type="ECO:0000259" key="5">
    <source>
        <dbReference type="PROSITE" id="PS50937"/>
    </source>
</evidence>
<dbReference type="InterPro" id="IPR047057">
    <property type="entry name" value="MerR_fam"/>
</dbReference>
<dbReference type="Pfam" id="PF13411">
    <property type="entry name" value="MerR_1"/>
    <property type="match status" value="1"/>
</dbReference>
<dbReference type="SUPFAM" id="SSF55136">
    <property type="entry name" value="Probable bacterial effector-binding domain"/>
    <property type="match status" value="1"/>
</dbReference>
<accession>A0ABS2FHB1</accession>
<evidence type="ECO:0000313" key="7">
    <source>
        <dbReference type="Proteomes" id="UP000767334"/>
    </source>
</evidence>
<evidence type="ECO:0000256" key="2">
    <source>
        <dbReference type="ARBA" id="ARBA00023015"/>
    </source>
</evidence>
<reference evidence="6 7" key="1">
    <citation type="journal article" date="2021" name="Sci. Rep.">
        <title>The distribution of antibiotic resistance genes in chicken gut microbiota commensals.</title>
        <authorList>
            <person name="Juricova H."/>
            <person name="Matiasovicova J."/>
            <person name="Kubasova T."/>
            <person name="Cejkova D."/>
            <person name="Rychlik I."/>
        </authorList>
    </citation>
    <scope>NUCLEOTIDE SEQUENCE [LARGE SCALE GENOMIC DNA]</scope>
    <source>
        <strain evidence="6 7">An435</strain>
    </source>
</reference>
<dbReference type="InterPro" id="IPR009061">
    <property type="entry name" value="DNA-bd_dom_put_sf"/>
</dbReference>
<evidence type="ECO:0000256" key="3">
    <source>
        <dbReference type="ARBA" id="ARBA00023125"/>
    </source>
</evidence>
<keyword evidence="4" id="KW-0804">Transcription</keyword>
<dbReference type="Gene3D" id="3.20.80.10">
    <property type="entry name" value="Regulatory factor, effector binding domain"/>
    <property type="match status" value="1"/>
</dbReference>
<comment type="caution">
    <text evidence="6">The sequence shown here is derived from an EMBL/GenBank/DDBJ whole genome shotgun (WGS) entry which is preliminary data.</text>
</comment>
<organism evidence="6 7">
    <name type="scientific">Clostridium saudiense</name>
    <dbReference type="NCBI Taxonomy" id="1414720"/>
    <lineage>
        <taxon>Bacteria</taxon>
        <taxon>Bacillati</taxon>
        <taxon>Bacillota</taxon>
        <taxon>Clostridia</taxon>
        <taxon>Eubacteriales</taxon>
        <taxon>Clostridiaceae</taxon>
        <taxon>Clostridium</taxon>
    </lineage>
</organism>
<dbReference type="SUPFAM" id="SSF46955">
    <property type="entry name" value="Putative DNA-binding domain"/>
    <property type="match status" value="1"/>
</dbReference>
<sequence length="271" mass="32444">METYFSVGEISKLTNVPIQTLRYYDKMGLLKPAYINEQNNYRYYSLNQFIKIDLLKQCKLIGLSLKEIEELLRNEVSVDSMLKLIDKQRRVLDEKIKELEVVKSYINFLDDRLKETKEVEENKIFIKYNDERVVKKYECILKDEKDIELNLRKILLESEKDNWMLHSELVFRASLDILQVEDKVVYNAIMLYKHENICEETGNVILPRGNYLTMYYDDGYKNNLRYYKMMLDYINKNNIETVGDFNEFSILSRVNTKEAEKSIIQLEIQIK</sequence>
<dbReference type="RefSeq" id="WP_133015298.1">
    <property type="nucleotide sequence ID" value="NZ_JACJLL010000059.1"/>
</dbReference>
<dbReference type="Gene3D" id="1.10.1660.10">
    <property type="match status" value="1"/>
</dbReference>
<dbReference type="InterPro" id="IPR011256">
    <property type="entry name" value="Reg_factor_effector_dom_sf"/>
</dbReference>
<keyword evidence="2" id="KW-0805">Transcription regulation</keyword>
<evidence type="ECO:0000313" key="6">
    <source>
        <dbReference type="EMBL" id="MBM6819721.1"/>
    </source>
</evidence>
<proteinExistence type="predicted"/>
<keyword evidence="3" id="KW-0238">DNA-binding</keyword>
<dbReference type="CDD" id="cd01107">
    <property type="entry name" value="HTH_BmrR"/>
    <property type="match status" value="1"/>
</dbReference>
<evidence type="ECO:0000256" key="4">
    <source>
        <dbReference type="ARBA" id="ARBA00023163"/>
    </source>
</evidence>
<dbReference type="PROSITE" id="PS50937">
    <property type="entry name" value="HTH_MERR_2"/>
    <property type="match status" value="1"/>
</dbReference>
<evidence type="ECO:0000256" key="1">
    <source>
        <dbReference type="ARBA" id="ARBA00022491"/>
    </source>
</evidence>
<dbReference type="SMART" id="SM00422">
    <property type="entry name" value="HTH_MERR"/>
    <property type="match status" value="1"/>
</dbReference>
<protein>
    <submittedName>
        <fullName evidence="6">MerR family transcriptional regulator</fullName>
    </submittedName>
</protein>
<feature type="domain" description="HTH merR-type" evidence="5">
    <location>
        <begin position="4"/>
        <end position="74"/>
    </location>
</feature>
<dbReference type="InterPro" id="IPR000551">
    <property type="entry name" value="MerR-type_HTH_dom"/>
</dbReference>
<dbReference type="PANTHER" id="PTHR30204">
    <property type="entry name" value="REDOX-CYCLING DRUG-SENSING TRANSCRIPTIONAL ACTIVATOR SOXR"/>
    <property type="match status" value="1"/>
</dbReference>
<dbReference type="EMBL" id="JACJLL010000059">
    <property type="protein sequence ID" value="MBM6819721.1"/>
    <property type="molecule type" value="Genomic_DNA"/>
</dbReference>